<evidence type="ECO:0000313" key="1">
    <source>
        <dbReference type="EMBL" id="CZS90930.1"/>
    </source>
</evidence>
<dbReference type="Proteomes" id="UP000178912">
    <property type="component" value="Unassembled WGS sequence"/>
</dbReference>
<sequence length="120" mass="13314">MAKCLALWGEPRTRKITIIIAIHASAASAKDTGKERRKEGAGIQGFCGLKDIMISERGRKKAANNVAMILVIDALMRKYFVKLGGKSERNKRKVSELALGQKTLCQFFDGIKMKSRMEGK</sequence>
<gene>
    <name evidence="1" type="ORF">RAG0_01798</name>
</gene>
<reference evidence="2" key="1">
    <citation type="submission" date="2016-03" db="EMBL/GenBank/DDBJ databases">
        <authorList>
            <person name="Guldener U."/>
        </authorList>
    </citation>
    <scope>NUCLEOTIDE SEQUENCE [LARGE SCALE GENOMIC DNA]</scope>
    <source>
        <strain evidence="2">04CH-RAC-A.6.1</strain>
    </source>
</reference>
<dbReference type="AlphaFoldDB" id="A0A1E1JZ55"/>
<evidence type="ECO:0000313" key="2">
    <source>
        <dbReference type="Proteomes" id="UP000178912"/>
    </source>
</evidence>
<protein>
    <submittedName>
        <fullName evidence="1">Uncharacterized protein</fullName>
    </submittedName>
</protein>
<dbReference type="EMBL" id="FJUX01000006">
    <property type="protein sequence ID" value="CZS90930.1"/>
    <property type="molecule type" value="Genomic_DNA"/>
</dbReference>
<proteinExistence type="predicted"/>
<accession>A0A1E1JZ55</accession>
<name>A0A1E1JZ55_9HELO</name>
<organism evidence="1 2">
    <name type="scientific">Rhynchosporium agropyri</name>
    <dbReference type="NCBI Taxonomy" id="914238"/>
    <lineage>
        <taxon>Eukaryota</taxon>
        <taxon>Fungi</taxon>
        <taxon>Dikarya</taxon>
        <taxon>Ascomycota</taxon>
        <taxon>Pezizomycotina</taxon>
        <taxon>Leotiomycetes</taxon>
        <taxon>Helotiales</taxon>
        <taxon>Ploettnerulaceae</taxon>
        <taxon>Rhynchosporium</taxon>
    </lineage>
</organism>
<keyword evidence="2" id="KW-1185">Reference proteome</keyword>